<feature type="transmembrane region" description="Helical" evidence="6">
    <location>
        <begin position="218"/>
        <end position="237"/>
    </location>
</feature>
<feature type="transmembrane region" description="Helical" evidence="6">
    <location>
        <begin position="270"/>
        <end position="291"/>
    </location>
</feature>
<comment type="subcellular location">
    <subcellularLocation>
        <location evidence="1">Membrane</location>
        <topology evidence="1">Multi-pass membrane protein</topology>
    </subcellularLocation>
</comment>
<feature type="transmembrane region" description="Helical" evidence="6">
    <location>
        <begin position="243"/>
        <end position="263"/>
    </location>
</feature>
<keyword evidence="3 6" id="KW-0812">Transmembrane</keyword>
<dbReference type="Proteomes" id="UP000501812">
    <property type="component" value="Chromosome"/>
</dbReference>
<evidence type="ECO:0000256" key="4">
    <source>
        <dbReference type="ARBA" id="ARBA00022989"/>
    </source>
</evidence>
<feature type="transmembrane region" description="Helical" evidence="6">
    <location>
        <begin position="113"/>
        <end position="131"/>
    </location>
</feature>
<evidence type="ECO:0000256" key="2">
    <source>
        <dbReference type="ARBA" id="ARBA00022475"/>
    </source>
</evidence>
<evidence type="ECO:0000256" key="1">
    <source>
        <dbReference type="ARBA" id="ARBA00004141"/>
    </source>
</evidence>
<dbReference type="Gene3D" id="1.10.357.140">
    <property type="entry name" value="UbiA prenyltransferase"/>
    <property type="match status" value="1"/>
</dbReference>
<keyword evidence="4 6" id="KW-1133">Transmembrane helix</keyword>
<evidence type="ECO:0000313" key="7">
    <source>
        <dbReference type="EMBL" id="QJE94970.1"/>
    </source>
</evidence>
<evidence type="ECO:0000313" key="8">
    <source>
        <dbReference type="Proteomes" id="UP000501812"/>
    </source>
</evidence>
<keyword evidence="8" id="KW-1185">Reference proteome</keyword>
<evidence type="ECO:0000256" key="5">
    <source>
        <dbReference type="ARBA" id="ARBA00023136"/>
    </source>
</evidence>
<evidence type="ECO:0000256" key="6">
    <source>
        <dbReference type="SAM" id="Phobius"/>
    </source>
</evidence>
<dbReference type="Pfam" id="PF01040">
    <property type="entry name" value="UbiA"/>
    <property type="match status" value="1"/>
</dbReference>
<dbReference type="KEGG" id="luo:HHL09_03970"/>
<dbReference type="InterPro" id="IPR000537">
    <property type="entry name" value="UbiA_prenyltransferase"/>
</dbReference>
<feature type="transmembrane region" description="Helical" evidence="6">
    <location>
        <begin position="138"/>
        <end position="158"/>
    </location>
</feature>
<sequence>MSHPGKARALLATLRIANAPSVVSNVFLGYMLGSGLLRLRPDIHGLDFEAPVLIATAGLLLYFSGNLANDWFDRKWDEERRPERALPSGLFKPGSYLAGALSCAAAGTALAFFQGAACGICALGILAFISIYTRFHKVAIWSVLPMGLCRAGLYFLGATAFWSKAEAIGDAGYDPAKFLAGALLTLAIPASGLLSYIAGLSLSARYEGMSDAPPGPRVVSKAMLIIPLIAMSCLFVADAGSPWIRVLGMAPFAVWLALCFTHFAKPIPRYVSALLAGIPLVDLIAMAPLAWWAGKPWLAALPFGAFVLGRALQKLAPAT</sequence>
<dbReference type="GO" id="GO:0016020">
    <property type="term" value="C:membrane"/>
    <property type="evidence" value="ECO:0007669"/>
    <property type="project" value="UniProtKB-SubCell"/>
</dbReference>
<organism evidence="7 8">
    <name type="scientific">Luteolibacter luteus</name>
    <dbReference type="NCBI Taxonomy" id="2728835"/>
    <lineage>
        <taxon>Bacteria</taxon>
        <taxon>Pseudomonadati</taxon>
        <taxon>Verrucomicrobiota</taxon>
        <taxon>Verrucomicrobiia</taxon>
        <taxon>Verrucomicrobiales</taxon>
        <taxon>Verrucomicrobiaceae</taxon>
        <taxon>Luteolibacter</taxon>
    </lineage>
</organism>
<keyword evidence="2" id="KW-1003">Cell membrane</keyword>
<dbReference type="GO" id="GO:0016765">
    <property type="term" value="F:transferase activity, transferring alkyl or aryl (other than methyl) groups"/>
    <property type="evidence" value="ECO:0007669"/>
    <property type="project" value="InterPro"/>
</dbReference>
<protein>
    <submittedName>
        <fullName evidence="7">UbiA family prenyltransferase</fullName>
    </submittedName>
</protein>
<evidence type="ECO:0000256" key="3">
    <source>
        <dbReference type="ARBA" id="ARBA00022692"/>
    </source>
</evidence>
<name>A0A858RF93_9BACT</name>
<dbReference type="InterPro" id="IPR044878">
    <property type="entry name" value="UbiA_sf"/>
</dbReference>
<dbReference type="RefSeq" id="WP_169453191.1">
    <property type="nucleotide sequence ID" value="NZ_CP051774.1"/>
</dbReference>
<keyword evidence="5 6" id="KW-0472">Membrane</keyword>
<dbReference type="AlphaFoldDB" id="A0A858RF93"/>
<feature type="transmembrane region" description="Helical" evidence="6">
    <location>
        <begin position="178"/>
        <end position="197"/>
    </location>
</feature>
<feature type="transmembrane region" description="Helical" evidence="6">
    <location>
        <begin position="48"/>
        <end position="68"/>
    </location>
</feature>
<keyword evidence="7" id="KW-0808">Transferase</keyword>
<reference evidence="7 8" key="1">
    <citation type="submission" date="2020-04" db="EMBL/GenBank/DDBJ databases">
        <title>Luteolibacter sp. G-1-1-1 isolated from soil.</title>
        <authorList>
            <person name="Dahal R.H."/>
        </authorList>
    </citation>
    <scope>NUCLEOTIDE SEQUENCE [LARGE SCALE GENOMIC DNA]</scope>
    <source>
        <strain evidence="7 8">G-1-1-1</strain>
    </source>
</reference>
<dbReference type="EMBL" id="CP051774">
    <property type="protein sequence ID" value="QJE94970.1"/>
    <property type="molecule type" value="Genomic_DNA"/>
</dbReference>
<proteinExistence type="predicted"/>
<accession>A0A858RF93</accession>
<gene>
    <name evidence="7" type="ORF">HHL09_03970</name>
</gene>